<reference evidence="5 6" key="1">
    <citation type="submission" date="2019-02" db="EMBL/GenBank/DDBJ databases">
        <title>Marinobacter halodurans sp. nov., a marine bacterium isolated from sea tidal flat.</title>
        <authorList>
            <person name="Yoo Y."/>
            <person name="Lee D.W."/>
            <person name="Kim B.S."/>
            <person name="Kim J.-J."/>
        </authorList>
    </citation>
    <scope>NUCLEOTIDE SEQUENCE [LARGE SCALE GENOMIC DNA]</scope>
    <source>
        <strain evidence="5 6">YJ-S3-2</strain>
    </source>
</reference>
<dbReference type="InterPro" id="IPR011006">
    <property type="entry name" value="CheY-like_superfamily"/>
</dbReference>
<evidence type="ECO:0000313" key="5">
    <source>
        <dbReference type="EMBL" id="TBW49238.1"/>
    </source>
</evidence>
<dbReference type="PROSITE" id="PS51832">
    <property type="entry name" value="HD_GYP"/>
    <property type="match status" value="1"/>
</dbReference>
<dbReference type="Gene3D" id="1.10.3210.10">
    <property type="entry name" value="Hypothetical protein af1432"/>
    <property type="match status" value="1"/>
</dbReference>
<dbReference type="PANTHER" id="PTHR45228">
    <property type="entry name" value="CYCLIC DI-GMP PHOSPHODIESTERASE TM_0186-RELATED"/>
    <property type="match status" value="1"/>
</dbReference>
<keyword evidence="6" id="KW-1185">Reference proteome</keyword>
<sequence>MEHTETQTAAPVFRILFVDDEAPILSSLRRMMRKQDYDCYFAQNAREGLSILETHNIDLIISDMRMPEMDGAAFLAEVKRRWPFSVRFLLTGHADMNAAIDALNLGGINRYISKPWDETALLEAIDEGLRIRRLEREKKRLIDKTREQNRSLQQLNDELESRVEARTAEVRKKSAMVKKAFGQLQRSYDSFVRVFSSVISSRPQLIKGQSRLVADLARDIATQLELETAQVTYIYYAGLMHELGKLNLPDDLLLRSEVHLTHRDWETYHKYPEMGETFLSSIPALAYSGTLIRQHNESFDGGGYPDGLKGEHIELGARILRVARDFVGLQSGLIRAEPLSPDEAYAHINERAGRDYDPSVVEQLKPFIHSLTIDRIQSHERQVGVIELVPGMTLTRDLVNRTGILLMAAGGQLSETIIDKLVQMERIEGRKLSVYVTQTENEEG</sequence>
<dbReference type="SUPFAM" id="SSF52172">
    <property type="entry name" value="CheY-like"/>
    <property type="match status" value="1"/>
</dbReference>
<dbReference type="CDD" id="cd00077">
    <property type="entry name" value="HDc"/>
    <property type="match status" value="1"/>
</dbReference>
<evidence type="ECO:0000256" key="1">
    <source>
        <dbReference type="PROSITE-ProRule" id="PRU00169"/>
    </source>
</evidence>
<feature type="modified residue" description="4-aspartylphosphate" evidence="1">
    <location>
        <position position="63"/>
    </location>
</feature>
<gene>
    <name evidence="5" type="ORF">EZI54_20035</name>
</gene>
<dbReference type="Pfam" id="PF00072">
    <property type="entry name" value="Response_reg"/>
    <property type="match status" value="1"/>
</dbReference>
<dbReference type="InterPro" id="IPR037522">
    <property type="entry name" value="HD_GYP_dom"/>
</dbReference>
<feature type="domain" description="HD-GYP" evidence="4">
    <location>
        <begin position="184"/>
        <end position="380"/>
    </location>
</feature>
<dbReference type="InterPro" id="IPR001789">
    <property type="entry name" value="Sig_transdc_resp-reg_receiver"/>
</dbReference>
<protein>
    <submittedName>
        <fullName evidence="5">Response regulator</fullName>
    </submittedName>
</protein>
<dbReference type="PANTHER" id="PTHR45228:SF8">
    <property type="entry name" value="TWO-COMPONENT RESPONSE REGULATOR-RELATED"/>
    <property type="match status" value="1"/>
</dbReference>
<dbReference type="SUPFAM" id="SSF109604">
    <property type="entry name" value="HD-domain/PDEase-like"/>
    <property type="match status" value="1"/>
</dbReference>
<organism evidence="5 6">
    <name type="scientific">Marinobacter halodurans</name>
    <dbReference type="NCBI Taxonomy" id="2528979"/>
    <lineage>
        <taxon>Bacteria</taxon>
        <taxon>Pseudomonadati</taxon>
        <taxon>Pseudomonadota</taxon>
        <taxon>Gammaproteobacteria</taxon>
        <taxon>Pseudomonadales</taxon>
        <taxon>Marinobacteraceae</taxon>
        <taxon>Marinobacter</taxon>
    </lineage>
</organism>
<evidence type="ECO:0000259" key="4">
    <source>
        <dbReference type="PROSITE" id="PS51832"/>
    </source>
</evidence>
<feature type="coiled-coil region" evidence="2">
    <location>
        <begin position="131"/>
        <end position="169"/>
    </location>
</feature>
<proteinExistence type="predicted"/>
<dbReference type="SMART" id="SM00448">
    <property type="entry name" value="REC"/>
    <property type="match status" value="1"/>
</dbReference>
<evidence type="ECO:0000259" key="3">
    <source>
        <dbReference type="PROSITE" id="PS50110"/>
    </source>
</evidence>
<keyword evidence="2" id="KW-0175">Coiled coil</keyword>
<evidence type="ECO:0000256" key="2">
    <source>
        <dbReference type="SAM" id="Coils"/>
    </source>
</evidence>
<dbReference type="InterPro" id="IPR052020">
    <property type="entry name" value="Cyclic_di-GMP/3'3'-cGAMP_PDE"/>
</dbReference>
<dbReference type="InterPro" id="IPR003607">
    <property type="entry name" value="HD/PDEase_dom"/>
</dbReference>
<accession>A0ABY1ZH53</accession>
<dbReference type="Gene3D" id="3.40.50.2300">
    <property type="match status" value="1"/>
</dbReference>
<dbReference type="Pfam" id="PF13487">
    <property type="entry name" value="HD_5"/>
    <property type="match status" value="1"/>
</dbReference>
<dbReference type="RefSeq" id="WP_131483660.1">
    <property type="nucleotide sequence ID" value="NZ_SJDL01000042.1"/>
</dbReference>
<keyword evidence="1" id="KW-0597">Phosphoprotein</keyword>
<dbReference type="Proteomes" id="UP000313645">
    <property type="component" value="Unassembled WGS sequence"/>
</dbReference>
<name>A0ABY1ZH53_9GAMM</name>
<dbReference type="EMBL" id="SJDL01000042">
    <property type="protein sequence ID" value="TBW49238.1"/>
    <property type="molecule type" value="Genomic_DNA"/>
</dbReference>
<dbReference type="CDD" id="cd17569">
    <property type="entry name" value="REC_HupR-like"/>
    <property type="match status" value="1"/>
</dbReference>
<evidence type="ECO:0000313" key="6">
    <source>
        <dbReference type="Proteomes" id="UP000313645"/>
    </source>
</evidence>
<feature type="domain" description="Response regulatory" evidence="3">
    <location>
        <begin position="14"/>
        <end position="129"/>
    </location>
</feature>
<comment type="caution">
    <text evidence="5">The sequence shown here is derived from an EMBL/GenBank/DDBJ whole genome shotgun (WGS) entry which is preliminary data.</text>
</comment>
<dbReference type="PROSITE" id="PS50110">
    <property type="entry name" value="RESPONSE_REGULATORY"/>
    <property type="match status" value="1"/>
</dbReference>